<keyword evidence="1" id="KW-0677">Repeat</keyword>
<dbReference type="OMA" id="TCFHAET"/>
<feature type="repeat" description="RCC1" evidence="2">
    <location>
        <begin position="58"/>
        <end position="110"/>
    </location>
</feature>
<dbReference type="InterPro" id="IPR051210">
    <property type="entry name" value="Ub_ligase/GEF_domain"/>
</dbReference>
<feature type="repeat" description="RCC1" evidence="2">
    <location>
        <begin position="116"/>
        <end position="183"/>
    </location>
</feature>
<keyword evidence="5" id="KW-1185">Reference proteome</keyword>
<name>B6A986_CRYMR</name>
<dbReference type="Pfam" id="PF25390">
    <property type="entry name" value="WD40_RLD"/>
    <property type="match status" value="1"/>
</dbReference>
<evidence type="ECO:0000259" key="3">
    <source>
        <dbReference type="Pfam" id="PF25390"/>
    </source>
</evidence>
<dbReference type="InterPro" id="IPR000408">
    <property type="entry name" value="Reg_chr_condens"/>
</dbReference>
<feature type="repeat" description="RCC1" evidence="2">
    <location>
        <begin position="342"/>
        <end position="384"/>
    </location>
</feature>
<dbReference type="STRING" id="441375.B6A986"/>
<proteinExistence type="predicted"/>
<dbReference type="InterPro" id="IPR058923">
    <property type="entry name" value="RCC1-like_dom"/>
</dbReference>
<feature type="repeat" description="RCC1" evidence="2">
    <location>
        <begin position="570"/>
        <end position="619"/>
    </location>
</feature>
<dbReference type="PROSITE" id="PS50012">
    <property type="entry name" value="RCC1_3"/>
    <property type="match status" value="10"/>
</dbReference>
<organism evidence="4 5">
    <name type="scientific">Cryptosporidium muris (strain RN66)</name>
    <dbReference type="NCBI Taxonomy" id="441375"/>
    <lineage>
        <taxon>Eukaryota</taxon>
        <taxon>Sar</taxon>
        <taxon>Alveolata</taxon>
        <taxon>Apicomplexa</taxon>
        <taxon>Conoidasida</taxon>
        <taxon>Coccidia</taxon>
        <taxon>Eucoccidiorida</taxon>
        <taxon>Eimeriorina</taxon>
        <taxon>Cryptosporidiidae</taxon>
        <taxon>Cryptosporidium</taxon>
    </lineage>
</organism>
<feature type="repeat" description="RCC1" evidence="2">
    <location>
        <begin position="633"/>
        <end position="685"/>
    </location>
</feature>
<feature type="repeat" description="RCC1" evidence="2">
    <location>
        <begin position="184"/>
        <end position="236"/>
    </location>
</feature>
<feature type="repeat" description="RCC1" evidence="2">
    <location>
        <begin position="237"/>
        <end position="289"/>
    </location>
</feature>
<dbReference type="PRINTS" id="PR00633">
    <property type="entry name" value="RCCNDNSATION"/>
</dbReference>
<accession>B6A986</accession>
<dbReference type="Pfam" id="PF00415">
    <property type="entry name" value="RCC1"/>
    <property type="match status" value="4"/>
</dbReference>
<evidence type="ECO:0000256" key="2">
    <source>
        <dbReference type="PROSITE-ProRule" id="PRU00235"/>
    </source>
</evidence>
<dbReference type="GeneID" id="6994270"/>
<dbReference type="OrthoDB" id="8068875at2759"/>
<dbReference type="PROSITE" id="PS00626">
    <property type="entry name" value="RCC1_2"/>
    <property type="match status" value="3"/>
</dbReference>
<reference evidence="4" key="1">
    <citation type="submission" date="2008-06" db="EMBL/GenBank/DDBJ databases">
        <authorList>
            <person name="Lorenzi H."/>
            <person name="Inman J."/>
            <person name="Miller J."/>
            <person name="Schobel S."/>
            <person name="Amedeo P."/>
            <person name="Caler E.V."/>
            <person name="da Silva J."/>
        </authorList>
    </citation>
    <scope>NUCLEOTIDE SEQUENCE [LARGE SCALE GENOMIC DNA]</scope>
    <source>
        <strain evidence="4">RN66</strain>
    </source>
</reference>
<dbReference type="InterPro" id="IPR009091">
    <property type="entry name" value="RCC1/BLIP-II"/>
</dbReference>
<feature type="repeat" description="RCC1" evidence="2">
    <location>
        <begin position="686"/>
        <end position="738"/>
    </location>
</feature>
<dbReference type="RefSeq" id="XP_002139126.1">
    <property type="nucleotide sequence ID" value="XM_002139090.1"/>
</dbReference>
<protein>
    <submittedName>
        <fullName evidence="4">Regulator of chromosome condensation family protein</fullName>
    </submittedName>
</protein>
<evidence type="ECO:0000313" key="5">
    <source>
        <dbReference type="Proteomes" id="UP000001460"/>
    </source>
</evidence>
<feature type="repeat" description="RCC1" evidence="2">
    <location>
        <begin position="508"/>
        <end position="569"/>
    </location>
</feature>
<gene>
    <name evidence="4" type="ORF">CMU_038440</name>
</gene>
<dbReference type="VEuPathDB" id="CryptoDB:CMU_038440"/>
<feature type="repeat" description="RCC1" evidence="2">
    <location>
        <begin position="290"/>
        <end position="341"/>
    </location>
</feature>
<evidence type="ECO:0000313" key="4">
    <source>
        <dbReference type="EMBL" id="EEA04777.1"/>
    </source>
</evidence>
<dbReference type="SUPFAM" id="SSF50985">
    <property type="entry name" value="RCC1/BLIP-II"/>
    <property type="match status" value="3"/>
</dbReference>
<dbReference type="PANTHER" id="PTHR22870:SF408">
    <property type="entry name" value="OS09G0560450 PROTEIN"/>
    <property type="match status" value="1"/>
</dbReference>
<dbReference type="eggNOG" id="KOG1426">
    <property type="taxonomic scope" value="Eukaryota"/>
</dbReference>
<evidence type="ECO:0000256" key="1">
    <source>
        <dbReference type="ARBA" id="ARBA00022737"/>
    </source>
</evidence>
<dbReference type="Proteomes" id="UP000001460">
    <property type="component" value="Unassembled WGS sequence"/>
</dbReference>
<dbReference type="Gene3D" id="2.130.10.30">
    <property type="entry name" value="Regulator of chromosome condensation 1/beta-lactamase-inhibitor protein II"/>
    <property type="match status" value="4"/>
</dbReference>
<feature type="domain" description="RCC1-like" evidence="3">
    <location>
        <begin position="37"/>
        <end position="318"/>
    </location>
</feature>
<dbReference type="PANTHER" id="PTHR22870">
    <property type="entry name" value="REGULATOR OF CHROMOSOME CONDENSATION"/>
    <property type="match status" value="1"/>
</dbReference>
<dbReference type="EMBL" id="DS989726">
    <property type="protein sequence ID" value="EEA04777.1"/>
    <property type="molecule type" value="Genomic_DNA"/>
</dbReference>
<sequence length="1864" mass="209936">MGDLVGSPTPGVSDSIKKHIGKESIGEYSGDLFGGHTFSRAACTLDHYFIIGKYKNKPQLYAWGENTNNVLGFGIDTDKVDLPTRVPFFSIYDVFQVSCGYLHTAVLIKSITESGGKVYTMGLGNRGRLGYTRSDTEFGLEEEYLDKNESWYSISPCIVKFPSNTKISRICCGANHTLALSDNGHLYSWGVGQFGCLGTGSTEDVFFPTKIEISNNSLKVQHIAAGSRHSLCCTENGNLFAWGSNANGRLGIGGVNGIKLKPTIVQSMLPYHVCFVVTGEAHSGCIDRMGIVFTWGNGSNGQLGHGLQLDCPIPRKVHGISSIPFVQLAFGAFISMGLTQSGDVYIWGSKQHEIFSTPTKVKSFKSAICHIACGPYISFAIDVRSIAYSWNNRIIAQSIKNRDVSNIEEELVLKRMNNPNPVVLPFFQGSSFVDDAIFLMGFCLVDSNGNKMNYTAKELGGVYCTRRIYGPNNDSSGLGSLIYKSLPPNTVRQIACGEAHNILLTYGGCVYTWGDNSYGQLGIGSLHRDLGETSNKNKTFVSEPNEVKFSGPIRRVACGYWHTLCCDYSGNCFTWGRGDYGQLGTGAICNMYEPVGIISLNNVIDVYGGESYSACIIATGITISKDLDTINSGDLWIWGNGDFGKLGLGDDVNGKCIAAPRYLNLGYPIVKVSLGTVHTLALTANGNLITWGAGYYGRLGVGTTNNHNRPIIIKFPIGDVRISDIAVGTDHSMAVSVDGDLWIWGKASVVLNETDVLQPHIFAKLESATGVPKVYSVYAHADISYAITNTGELWTWGPESLDTQKKRKMKKKDKDYSHTGRTELVLLPGSVAGVSGGSCHSMCLLVTGEVLSWGSTESGRLGQNTTKSQSYVSFPTMVIPRWNIPNSNLDISKSLAASYGADENTIKNMFNINEEVTTIEDLEKFMDSLDISITKYTRGNVSFEYIQKLLQKEDPRSKTESIQLLEEDLIALFASHLTYFAKMKQKEERLQYLTFLAEVQLRRLILVILKLTDQSIKSNTFNNYGNNNDVLLNHSVLRYMNLLEYIISIIRLQPLYIINILLQCEIGEEFRSIINLIYGIYPINLSSSSIFSSSNFNGLFDTSLMLEVIGEALCKRELQMIESTVYAFFPENSRFLYFFSSVVLRGQELRSIIKYLLDIGTPSSLVALLKNMPPEILLCLDSKCLAQYLGLSLHDETLPRLYADMIKFVNLALTTGMADNINQKMIFPKIMERLLYKVWKLICSMDIPNYNPLYDKKQQKDLSVQQPLLRLILYGVIIPILEQCNVYCTYYYIPVISDLRVYSCIQTIANALKFYLNGTIQTMQPSNGFLWINIIASACNIITMKLAEMVNSQRDDTDLSLTYMAYNTQYTLKSGYYNIVLNLADVMILVNCIQKYKYFLQLNIVDPLICSIEYIEKRDHLSVPFFTKEYIDLVKSKNSLGNNAEGGVYITIKLNPRWIANNNDRGSNSYTNYTIIDKMNNKLNQDFKDQVEEVNEEENYMASLDDSMMFCPITKVGVSQSLLPRYEANKRSANGIAEYGLFIRYSEIPDRRRLIEEGLYICPTITAGSIYELLESFDEYIDQYKRKESDSYEYQQLSKLLEVKRVTDDLQSTYRDSILPLLKWISSDMYRRLKHRAYLEHLMDIQIKLMDKQVLYENELQEWEDKIEQSVVDMTIWGYTDPSIIKLLRKYNKSNSVMDKLKNTLLQRIWNSNNQTEKPSYIGGNNEEQVIYTEIVKNSISLPSLWLKMGILISSGIILVNTENYFLKMWFNPHKFYNNKISINNWNICLTCTPTLGIECIVTVSQVQDMIKEYVDQRTICKFYISPRDISYAKLSNISYTKIYANGLIEINLPNLVNFIYFKI</sequence>